<keyword evidence="5" id="KW-0966">Cell projection</keyword>
<feature type="region of interest" description="Disordered" evidence="7">
    <location>
        <begin position="1619"/>
        <end position="1712"/>
    </location>
</feature>
<evidence type="ECO:0000313" key="10">
    <source>
        <dbReference type="EMBL" id="KAK8897079.1"/>
    </source>
</evidence>
<evidence type="ECO:0000256" key="2">
    <source>
        <dbReference type="ARBA" id="ARBA00004496"/>
    </source>
</evidence>
<accession>A0ABR2L178</accession>
<feature type="compositionally biased region" description="Basic residues" evidence="7">
    <location>
        <begin position="1636"/>
        <end position="1648"/>
    </location>
</feature>
<feature type="compositionally biased region" description="Basic and acidic residues" evidence="7">
    <location>
        <begin position="1671"/>
        <end position="1698"/>
    </location>
</feature>
<gene>
    <name evidence="10" type="ORF">M9Y10_015013</name>
</gene>
<feature type="compositionally biased region" description="Basic and acidic residues" evidence="7">
    <location>
        <begin position="1619"/>
        <end position="1631"/>
    </location>
</feature>
<feature type="coiled-coil region" evidence="6">
    <location>
        <begin position="1551"/>
        <end position="1579"/>
    </location>
</feature>
<evidence type="ECO:0000256" key="5">
    <source>
        <dbReference type="ARBA" id="ARBA00023273"/>
    </source>
</evidence>
<feature type="compositionally biased region" description="Basic and acidic residues" evidence="7">
    <location>
        <begin position="1762"/>
        <end position="1776"/>
    </location>
</feature>
<evidence type="ECO:0000259" key="9">
    <source>
        <dbReference type="Pfam" id="PF24291"/>
    </source>
</evidence>
<feature type="compositionally biased region" description="Acidic residues" evidence="7">
    <location>
        <begin position="1051"/>
        <end position="1065"/>
    </location>
</feature>
<feature type="region of interest" description="Disordered" evidence="7">
    <location>
        <begin position="1744"/>
        <end position="1859"/>
    </location>
</feature>
<feature type="compositionally biased region" description="Basic residues" evidence="7">
    <location>
        <begin position="1837"/>
        <end position="1850"/>
    </location>
</feature>
<dbReference type="InterPro" id="IPR033305">
    <property type="entry name" value="Hydin-like"/>
</dbReference>
<feature type="compositionally biased region" description="Basic and acidic residues" evidence="7">
    <location>
        <begin position="1791"/>
        <end position="1818"/>
    </location>
</feature>
<dbReference type="InterPro" id="IPR053879">
    <property type="entry name" value="HYDIN_VesB_CFA65-like_Ig"/>
</dbReference>
<name>A0ABR2L178_9EUKA</name>
<dbReference type="InterPro" id="IPR056305">
    <property type="entry name" value="Ig_CFAP65_10th"/>
</dbReference>
<dbReference type="Pfam" id="PF24291">
    <property type="entry name" value="Ig_CFAP65"/>
    <property type="match status" value="1"/>
</dbReference>
<feature type="domain" description="HYDIN/VesB/CFA65-like Ig-like" evidence="8">
    <location>
        <begin position="2295"/>
        <end position="2369"/>
    </location>
</feature>
<evidence type="ECO:0000256" key="7">
    <source>
        <dbReference type="SAM" id="MobiDB-lite"/>
    </source>
</evidence>
<dbReference type="PANTHER" id="PTHR23053:SF0">
    <property type="entry name" value="HYDROCEPHALUS-INDUCING PROTEIN HOMOLOG"/>
    <property type="match status" value="1"/>
</dbReference>
<keyword evidence="6" id="KW-0175">Coiled coil</keyword>
<feature type="region of interest" description="Disordered" evidence="7">
    <location>
        <begin position="2449"/>
        <end position="2478"/>
    </location>
</feature>
<dbReference type="Gene3D" id="2.60.40.10">
    <property type="entry name" value="Immunoglobulins"/>
    <property type="match status" value="20"/>
</dbReference>
<dbReference type="InterPro" id="IPR013783">
    <property type="entry name" value="Ig-like_fold"/>
</dbReference>
<evidence type="ECO:0000256" key="3">
    <source>
        <dbReference type="ARBA" id="ARBA00022490"/>
    </source>
</evidence>
<organism evidence="10 11">
    <name type="scientific">Tritrichomonas musculus</name>
    <dbReference type="NCBI Taxonomy" id="1915356"/>
    <lineage>
        <taxon>Eukaryota</taxon>
        <taxon>Metamonada</taxon>
        <taxon>Parabasalia</taxon>
        <taxon>Tritrichomonadida</taxon>
        <taxon>Tritrichomonadidae</taxon>
        <taxon>Tritrichomonas</taxon>
    </lineage>
</organism>
<proteinExistence type="predicted"/>
<dbReference type="Proteomes" id="UP001470230">
    <property type="component" value="Unassembled WGS sequence"/>
</dbReference>
<protein>
    <recommendedName>
        <fullName evidence="12">MSP domain-containing protein</fullName>
    </recommendedName>
</protein>
<comment type="subcellular location">
    <subcellularLocation>
        <location evidence="1">Cell projection</location>
        <location evidence="1">Cilium</location>
    </subcellularLocation>
    <subcellularLocation>
        <location evidence="2">Cytoplasm</location>
    </subcellularLocation>
</comment>
<evidence type="ECO:0008006" key="12">
    <source>
        <dbReference type="Google" id="ProtNLM"/>
    </source>
</evidence>
<dbReference type="EMBL" id="JAPFFF010000002">
    <property type="protein sequence ID" value="KAK8897079.1"/>
    <property type="molecule type" value="Genomic_DNA"/>
</dbReference>
<keyword evidence="11" id="KW-1185">Reference proteome</keyword>
<feature type="domain" description="CFAP65 tenth Ig-like" evidence="9">
    <location>
        <begin position="1235"/>
        <end position="1336"/>
    </location>
</feature>
<reference evidence="10 11" key="1">
    <citation type="submission" date="2024-04" db="EMBL/GenBank/DDBJ databases">
        <title>Tritrichomonas musculus Genome.</title>
        <authorList>
            <person name="Alves-Ferreira E."/>
            <person name="Grigg M."/>
            <person name="Lorenzi H."/>
            <person name="Galac M."/>
        </authorList>
    </citation>
    <scope>NUCLEOTIDE SEQUENCE [LARGE SCALE GENOMIC DNA]</scope>
    <source>
        <strain evidence="10 11">EAF2021</strain>
    </source>
</reference>
<feature type="region of interest" description="Disordered" evidence="7">
    <location>
        <begin position="2944"/>
        <end position="2971"/>
    </location>
</feature>
<dbReference type="SUPFAM" id="SSF52540">
    <property type="entry name" value="P-loop containing nucleoside triphosphate hydrolases"/>
    <property type="match status" value="1"/>
</dbReference>
<comment type="caution">
    <text evidence="10">The sequence shown here is derived from an EMBL/GenBank/DDBJ whole genome shotgun (WGS) entry which is preliminary data.</text>
</comment>
<evidence type="ECO:0000256" key="1">
    <source>
        <dbReference type="ARBA" id="ARBA00004138"/>
    </source>
</evidence>
<dbReference type="InterPro" id="IPR027417">
    <property type="entry name" value="P-loop_NTPase"/>
</dbReference>
<feature type="region of interest" description="Disordered" evidence="7">
    <location>
        <begin position="1944"/>
        <end position="1982"/>
    </location>
</feature>
<dbReference type="PANTHER" id="PTHR23053">
    <property type="entry name" value="DLEC1 DELETED IN LUNG AND ESOPHAGEAL CANCER 1"/>
    <property type="match status" value="1"/>
</dbReference>
<evidence type="ECO:0000256" key="4">
    <source>
        <dbReference type="ARBA" id="ARBA00023069"/>
    </source>
</evidence>
<evidence type="ECO:0000313" key="11">
    <source>
        <dbReference type="Proteomes" id="UP001470230"/>
    </source>
</evidence>
<evidence type="ECO:0000259" key="8">
    <source>
        <dbReference type="Pfam" id="PF22544"/>
    </source>
</evidence>
<keyword evidence="3" id="KW-0963">Cytoplasm</keyword>
<feature type="domain" description="HYDIN/VesB/CFA65-like Ig-like" evidence="8">
    <location>
        <begin position="139"/>
        <end position="234"/>
    </location>
</feature>
<evidence type="ECO:0000256" key="6">
    <source>
        <dbReference type="SAM" id="Coils"/>
    </source>
</evidence>
<keyword evidence="4" id="KW-0969">Cilium</keyword>
<sequence length="3248" mass="366729">MRSYSLRVEPSTIIFPYTYISSTTRFTIQIYNDTKRNLHFEWRKRESESEDENFIKTCDLDDPNQRQDIQKNLEFQSKYFTFEQKSGEIWPLRFQQQVVSFTPDLSIPYQDDAYLYVLETGERFHVLLKGTGLAPEAMFSIQSLNVGHVFLESIFEYEIYLQNIGKANVEFCLAKHPTPGLIFEFTPEEGILYVNQKITIHIKFVANMVGSFNESFTYKVKGAVQGSPAINIYGKVIGPTFSLSTKLIDFGTVSYGFMYTKNFDIENKSEIPFDYSLSLSQDGSFSRREFSIKPSSSSIGKYTKQPVLLEFIPVSLQNYELDLNLDIAKYGEKLASIPIKAKCICPEIQIETNQLDMGNIFIGHCYKASIDLIDDTDYPAKYEFIPVTDSTQLQAKTVVPKPNGTIYQHDRASLELLITPIQLGPILLNQKVRIYGNDSQPISFTIAAICVGPDIKLSQNSIDFGQINVLQEIKHQISINNNSLIPAIFKARIEDEAGVFTCDPSEATIPPNENMMFTVVANLDDNITFHAKLILMFQNLNPIVVPIKGTGIGNTIRTSVNMNKIDMNYIFTERPVYFDFIVYNKGRRPLELRWTIQKPKIEGQITSIFTFKINPESTTIPAYDEIPCRMTFQCNKPTSFITGIQGYTTIKKKRTELFNPQIKGTFVRPELRFSQQTIEFHHLHDIASEEKETGDLHTEEPIQPSKDLLPVMTQQVNIKNAGKLGLNMKFDCPKPFSISETKYHLDPDEDHIFDITFDPSFKTDFISELITKKISISFDSHPQVNYITLKGFIEFPNVIFSPSMNIDFGNLMINTEQTKDITIDNQSELPVDLYWELFVNDKPCNLSDNTSSIFDIYPIRAHIDSKTKDVVRFSFFAIADPSGKSTKYKGKAICHIVGGPEYTLNISGGSAAIQYKIDPLRIDFGELSYKTRVHKTLSITNSSDVSISYTIKIPRGCSFQSFLVNPLQGTISQNQVATIDLQILGGLPKVYNESFFVQIGHYDDIRIDVLLNCFIPQIQIGLPHHEDDPLMKAFNEYQSKHKALERRVETESDDEDPQAEIEPTEDELTEFERKLLINKMTEKSSTSFFNRLSRVQKTPIRFANRSQAQQEMPLYDGPVSSKLILDMGKIVFGEIKTKEFRLKSPTPYPITFDISTASLEGTGFSIDPSSFADLPPNEEIIVTAKFDTKMRTNDLVGLVEFEIPIVLNDDVGYLVILTAILEMPKLSFSKVHCDFGNVIVGQCYIMNIQLQNMNPVACEFKFEEAQFINVLHRSMAAPSVFEANPSSGILQPASFQNVEISFSPLSEKSYSMQFPITVKHNTQNSYVTLRGYGIQLRVLFDPPELIMPPLNPFSEPTTMDVKLINPTDYPIIVLSSQFDLQLLVDQAIEEQNIKKEESSQQDDSAVQFTNATTAKFSICVIVSGAPGSGKTTVSKAISHYLDDAPILSLKEIWKDVITNPEAPQADYVEAFSKVICSQECSNGFIIDGLDCLPEPADLDSFLQKCAKTKNVESELLRNPLTAFPHATLTAAEQALSYVLAALDGHYVFHIALKASEAVLNAREEIIKAQEKRKKRIEQHQEKKMLFNMTEEQYAELSEEKQIEVDEKREKLRKKLLKRALEEGEGSTDKKSSSAAHRSHSSSKHHSHSKSKEEGGGGSNGDSNKPKTSRRSKSEKGESSSKSKREKSDKEASNDGAEKKSRRSKGLPQDPIPYSVYQYQFTVGSIAQRLLDGGEYFQVIDPVDFLKETPPPTAHDNEEEETKNETAEDESSKKEEAQTESANNNPTEEEQEKEKEQSDRNQSDEVENEKMKEESEKENNNNNDEEDRINNRNSTPMPRHHHHHHHHKHRSKDKDSVPSNVYHNMNTLIINTIGTVDEINNEVLNFIPSVKSLKEKAFTRFIPQPRLITKVPNLKKISLSNVPQFFSIIVDDPITDITELFPELQSGHHHSSSSGRKSSAKKSRSSHHHDKKNPHIPTIPDGIDLSTRTKRWEIEPKSDVTITIVFNAKYIGDYRDILTFNILHAKAETAKLRVSGICAYPDIERSISSIFPKVQKKYDSKISYGYACDVQEFHFGSVLVAKERTSKNQVPQYHQSIKLRNISLFPAEIVATLTDPPQKGIWWTEKNSFVIEPEETFEFQFGCHPVVPDLYKTTLIFTIKDQPDPLLFNLVCEGCAPTVDMDMKAYDFEKILLNHQKTLKIELKNIGKLQLFWRIKGAQQLGPNFIFNQLEGTLKPKQIFRVLSTFTSSKPLIVKKGVSLEILDIEKQRIFSTYQIPVSAEAFDVNFDFLFPKGLDHLNYGSLKVNQTKTIQCVLKNKGKYPSMFKIVISPLKIAKLFNANPTEGLIQPNATQQINFAFNSQRLVNFNNSKGVILQITDSLTNIITAEIPLSFSAQTLYSSFIIEPVKPINFGSTPVNVSVTKQFKITNNGAFSFEYEITGKPSPVVPVEAAATDNKKKKQPQKASPAAKGRPRKGNEKSMTVGSFVFVPSVGVVQPRATATIDIDFNCLLPGFSQSSGIVKISDVDPNLYPEGTPIEVNGSTFVPGINTTDFERIFAGTHLCLRFDLARITNTTVFLEDEQILHFAPLILQKKEIVPVTLINPQPIPISVDISIQPNTKSKAAKVNFPFDINEKAVDIPPNENKIVELSFSPATQEKFQTIFEAVVKNGTNPDTKCFRFGIEAVGTLPSICYIPPSDSKGNKSQSSYTFNLGKTLVGFTKDKTIAIKNDGLIPARLAITAKASPDFALQHVETAEEFLLEQEHILNLPVIFQPEKVRKSQFDIGISVLDNPKANLNFSFIGEGFSEDVSFEGLSDDDGNLIFKDNIVGRQLEASFIMRNVSQNDIKFMWPPHSDFNFTPRNGHLRLGKTKTIKVTFFTDKPQKTNGLKISCQWSKIELTNPNAPDWDDSQKMIKFVTKGFIKQQEFQAQQQELLKQQAAVKVKKRAASPSKKDASQQLALQEPPPDPSDDEIVKVTEIKPEPDYTVIPGKYKDLQLKIIAISDFIKYSMDTTEIEFSPTMMFQSRTVECKITNTSQIRFEYQWIVTQFHCLRSDYAATNKPPFNVFPTSGFIEAGHSTVFKVKFTPEEVDDFTATLICDIPYLTQMKPPSIKVTGFSRRPLCHFNVDMSDYISAGRRHPDYTEELPDDVKVIEIFSPSVGTRSTKKFEIINPTASPYQVNWTIDYDASGGALFCDTPSAVVSSGKRHMASFTYLPTSVKTLEKLYEFHIPEHNVRIPFLVVGRIMPNT</sequence>
<dbReference type="Gene3D" id="3.40.50.300">
    <property type="entry name" value="P-loop containing nucleotide triphosphate hydrolases"/>
    <property type="match status" value="1"/>
</dbReference>
<feature type="compositionally biased region" description="Basic residues" evidence="7">
    <location>
        <begin position="1957"/>
        <end position="1973"/>
    </location>
</feature>
<dbReference type="Pfam" id="PF22544">
    <property type="entry name" value="HYDIN_VesB_CFA65-like_Ig"/>
    <property type="match status" value="2"/>
</dbReference>
<feature type="region of interest" description="Disordered" evidence="7">
    <location>
        <begin position="1046"/>
        <end position="1065"/>
    </location>
</feature>